<dbReference type="RefSeq" id="WP_097655124.1">
    <property type="nucleotide sequence ID" value="NZ_LYXE01000182.1"/>
</dbReference>
<feature type="domain" description="Beta-ketoacyl-[acyl-carrier-protein] synthase III C-terminal" evidence="3">
    <location>
        <begin position="242"/>
        <end position="325"/>
    </location>
</feature>
<evidence type="ECO:0000259" key="3">
    <source>
        <dbReference type="Pfam" id="PF08541"/>
    </source>
</evidence>
<dbReference type="Pfam" id="PF08541">
    <property type="entry name" value="ACP_syn_III_C"/>
    <property type="match status" value="1"/>
</dbReference>
<dbReference type="GO" id="GO:0044550">
    <property type="term" value="P:secondary metabolite biosynthetic process"/>
    <property type="evidence" value="ECO:0007669"/>
    <property type="project" value="TreeGrafter"/>
</dbReference>
<reference evidence="5 6" key="1">
    <citation type="submission" date="2016-05" db="EMBL/GenBank/DDBJ databases">
        <authorList>
            <person name="Lavstsen T."/>
            <person name="Jespersen J.S."/>
        </authorList>
    </citation>
    <scope>NUCLEOTIDE SEQUENCE [LARGE SCALE GENOMIC DNA]</scope>
    <source>
        <strain evidence="5 6">B7-9</strain>
    </source>
</reference>
<organism evidence="5 6">
    <name type="scientific">Candidatus Chloroploca asiatica</name>
    <dbReference type="NCBI Taxonomy" id="1506545"/>
    <lineage>
        <taxon>Bacteria</taxon>
        <taxon>Bacillati</taxon>
        <taxon>Chloroflexota</taxon>
        <taxon>Chloroflexia</taxon>
        <taxon>Chloroflexales</taxon>
        <taxon>Chloroflexineae</taxon>
        <taxon>Oscillochloridaceae</taxon>
        <taxon>Candidatus Chloroploca</taxon>
    </lineage>
</organism>
<dbReference type="SUPFAM" id="SSF53901">
    <property type="entry name" value="Thiolase-like"/>
    <property type="match status" value="1"/>
</dbReference>
<evidence type="ECO:0000256" key="1">
    <source>
        <dbReference type="ARBA" id="ARBA00022679"/>
    </source>
</evidence>
<evidence type="ECO:0000313" key="6">
    <source>
        <dbReference type="Proteomes" id="UP000220922"/>
    </source>
</evidence>
<keyword evidence="6" id="KW-1185">Reference proteome</keyword>
<dbReference type="InterPro" id="IPR013751">
    <property type="entry name" value="ACP_syn_III_N"/>
</dbReference>
<keyword evidence="1" id="KW-0808">Transferase</keyword>
<dbReference type="EMBL" id="LYXE01000182">
    <property type="protein sequence ID" value="PDV96739.1"/>
    <property type="molecule type" value="Genomic_DNA"/>
</dbReference>
<dbReference type="Proteomes" id="UP000220922">
    <property type="component" value="Unassembled WGS sequence"/>
</dbReference>
<evidence type="ECO:0000313" key="5">
    <source>
        <dbReference type="EMBL" id="PDV96739.1"/>
    </source>
</evidence>
<name>A0A2H3KGB4_9CHLR</name>
<dbReference type="Pfam" id="PF08545">
    <property type="entry name" value="ACP_syn_III"/>
    <property type="match status" value="1"/>
</dbReference>
<dbReference type="InterPro" id="IPR013747">
    <property type="entry name" value="ACP_syn_III_C"/>
</dbReference>
<accession>A0A2H3KGB4</accession>
<feature type="domain" description="Beta-ketoacyl-[acyl-carrier-protein] synthase III N-terminal" evidence="4">
    <location>
        <begin position="108"/>
        <end position="176"/>
    </location>
</feature>
<dbReference type="AlphaFoldDB" id="A0A2H3KGB4"/>
<keyword evidence="2" id="KW-0012">Acyltransferase</keyword>
<dbReference type="CDD" id="cd00830">
    <property type="entry name" value="KAS_III"/>
    <property type="match status" value="1"/>
</dbReference>
<comment type="caution">
    <text evidence="5">The sequence shown here is derived from an EMBL/GenBank/DDBJ whole genome shotgun (WGS) entry which is preliminary data.</text>
</comment>
<sequence>MLHVKIAGLGHYLPERIVTNADLEADYGLETGWIERVTGIKERRRATHETTVHMGAIAGQRALAAAGLAIDDVDLIVAAASGRQQAIPCTAAYLQRELGAPDGGSTCFDIDATCLSFLVALQSVAHLVAAGSYRTALIITSERTGYALNPNQPESAVLFGDAAAAAVIVRTPVNEASAVVWEQFATYSSGADLTTILGGGTLHHPNDPTTTPEMNTFAMNGSAIYKKAARISELFLDSFFVRTGWAREEIDAAVPHQASGHALEILARRYGFRREQLIINLPSRGNCIAASIPLALAEAVADGRIDRGNRVVLLGTGAGLTLGAIGVIF</sequence>
<gene>
    <name evidence="5" type="ORF">A9Q02_05800</name>
</gene>
<evidence type="ECO:0000256" key="2">
    <source>
        <dbReference type="ARBA" id="ARBA00023315"/>
    </source>
</evidence>
<dbReference type="Gene3D" id="3.40.47.10">
    <property type="match status" value="1"/>
</dbReference>
<dbReference type="PANTHER" id="PTHR34069:SF2">
    <property type="entry name" value="BETA-KETOACYL-[ACYL-CARRIER-PROTEIN] SYNTHASE III"/>
    <property type="match status" value="1"/>
</dbReference>
<evidence type="ECO:0000259" key="4">
    <source>
        <dbReference type="Pfam" id="PF08545"/>
    </source>
</evidence>
<dbReference type="NCBIfam" id="NF006829">
    <property type="entry name" value="PRK09352.1"/>
    <property type="match status" value="1"/>
</dbReference>
<dbReference type="GO" id="GO:0004315">
    <property type="term" value="F:3-oxoacyl-[acyl-carrier-protein] synthase activity"/>
    <property type="evidence" value="ECO:0007669"/>
    <property type="project" value="InterPro"/>
</dbReference>
<evidence type="ECO:0008006" key="7">
    <source>
        <dbReference type="Google" id="ProtNLM"/>
    </source>
</evidence>
<dbReference type="InterPro" id="IPR016039">
    <property type="entry name" value="Thiolase-like"/>
</dbReference>
<proteinExistence type="predicted"/>
<dbReference type="OrthoDB" id="9815506at2"/>
<dbReference type="GO" id="GO:0006633">
    <property type="term" value="P:fatty acid biosynthetic process"/>
    <property type="evidence" value="ECO:0007669"/>
    <property type="project" value="InterPro"/>
</dbReference>
<dbReference type="PANTHER" id="PTHR34069">
    <property type="entry name" value="3-OXOACYL-[ACYL-CARRIER-PROTEIN] SYNTHASE 3"/>
    <property type="match status" value="1"/>
</dbReference>
<protein>
    <recommendedName>
        <fullName evidence="7">3-oxoacyl-ACP synthase</fullName>
    </recommendedName>
</protein>